<keyword evidence="5" id="KW-0472">Membrane</keyword>
<dbReference type="PANTHER" id="PTHR30026">
    <property type="entry name" value="OUTER MEMBRANE PROTEIN TOLC"/>
    <property type="match status" value="1"/>
</dbReference>
<gene>
    <name evidence="7" type="ORF">METZ01_LOCUS163864</name>
</gene>
<accession>A0A382BAY5</accession>
<dbReference type="PANTHER" id="PTHR30026:SF20">
    <property type="entry name" value="OUTER MEMBRANE PROTEIN TOLC"/>
    <property type="match status" value="1"/>
</dbReference>
<evidence type="ECO:0000256" key="3">
    <source>
        <dbReference type="ARBA" id="ARBA00022452"/>
    </source>
</evidence>
<dbReference type="GO" id="GO:0015288">
    <property type="term" value="F:porin activity"/>
    <property type="evidence" value="ECO:0007669"/>
    <property type="project" value="TreeGrafter"/>
</dbReference>
<reference evidence="7" key="1">
    <citation type="submission" date="2018-05" db="EMBL/GenBank/DDBJ databases">
        <authorList>
            <person name="Lanie J.A."/>
            <person name="Ng W.-L."/>
            <person name="Kazmierczak K.M."/>
            <person name="Andrzejewski T.M."/>
            <person name="Davidsen T.M."/>
            <person name="Wayne K.J."/>
            <person name="Tettelin H."/>
            <person name="Glass J.I."/>
            <person name="Rusch D."/>
            <person name="Podicherti R."/>
            <person name="Tsui H.-C.T."/>
            <person name="Winkler M.E."/>
        </authorList>
    </citation>
    <scope>NUCLEOTIDE SEQUENCE</scope>
</reference>
<dbReference type="GO" id="GO:1990281">
    <property type="term" value="C:efflux pump complex"/>
    <property type="evidence" value="ECO:0007669"/>
    <property type="project" value="TreeGrafter"/>
</dbReference>
<dbReference type="Gene3D" id="1.20.1600.10">
    <property type="entry name" value="Outer membrane efflux proteins (OEP)"/>
    <property type="match status" value="1"/>
</dbReference>
<dbReference type="EMBL" id="UINC01029005">
    <property type="protein sequence ID" value="SVB11010.1"/>
    <property type="molecule type" value="Genomic_DNA"/>
</dbReference>
<evidence type="ECO:0000256" key="4">
    <source>
        <dbReference type="ARBA" id="ARBA00022692"/>
    </source>
</evidence>
<organism evidence="7">
    <name type="scientific">marine metagenome</name>
    <dbReference type="NCBI Taxonomy" id="408172"/>
    <lineage>
        <taxon>unclassified sequences</taxon>
        <taxon>metagenomes</taxon>
        <taxon>ecological metagenomes</taxon>
    </lineage>
</organism>
<evidence type="ECO:0000256" key="6">
    <source>
        <dbReference type="ARBA" id="ARBA00023237"/>
    </source>
</evidence>
<evidence type="ECO:0000256" key="5">
    <source>
        <dbReference type="ARBA" id="ARBA00023136"/>
    </source>
</evidence>
<feature type="non-terminal residue" evidence="7">
    <location>
        <position position="1"/>
    </location>
</feature>
<dbReference type="InterPro" id="IPR051906">
    <property type="entry name" value="TolC-like"/>
</dbReference>
<dbReference type="GO" id="GO:0015562">
    <property type="term" value="F:efflux transmembrane transporter activity"/>
    <property type="evidence" value="ECO:0007669"/>
    <property type="project" value="InterPro"/>
</dbReference>
<keyword evidence="6" id="KW-0998">Cell outer membrane</keyword>
<protein>
    <recommendedName>
        <fullName evidence="8">TolC family protein</fullName>
    </recommendedName>
</protein>
<evidence type="ECO:0000256" key="1">
    <source>
        <dbReference type="ARBA" id="ARBA00004442"/>
    </source>
</evidence>
<keyword evidence="3" id="KW-1134">Transmembrane beta strand</keyword>
<dbReference type="AlphaFoldDB" id="A0A382BAY5"/>
<dbReference type="InterPro" id="IPR003423">
    <property type="entry name" value="OMP_efflux"/>
</dbReference>
<dbReference type="Pfam" id="PF02321">
    <property type="entry name" value="OEP"/>
    <property type="match status" value="1"/>
</dbReference>
<keyword evidence="2" id="KW-0813">Transport</keyword>
<dbReference type="SUPFAM" id="SSF56954">
    <property type="entry name" value="Outer membrane efflux proteins (OEP)"/>
    <property type="match status" value="1"/>
</dbReference>
<proteinExistence type="predicted"/>
<evidence type="ECO:0000313" key="7">
    <source>
        <dbReference type="EMBL" id="SVB11010.1"/>
    </source>
</evidence>
<sequence>SNPLPPRDCSVFAITDELTEQIRMDNQQFPFNFTSQPASAGITVSLPLFQGLNRNQQLAEARIQLEDLDLNLKEQELALRADIATTLATIRTAYQSARIDERNQIVVDEQLRLARERFSEGLADFLELLEAETLKVEADRAQVEAIFAYHDFLTSLEAVVGTSLRIE</sequence>
<evidence type="ECO:0008006" key="8">
    <source>
        <dbReference type="Google" id="ProtNLM"/>
    </source>
</evidence>
<evidence type="ECO:0000256" key="2">
    <source>
        <dbReference type="ARBA" id="ARBA00022448"/>
    </source>
</evidence>
<comment type="subcellular location">
    <subcellularLocation>
        <location evidence="1">Cell outer membrane</location>
    </subcellularLocation>
</comment>
<name>A0A382BAY5_9ZZZZ</name>
<dbReference type="GO" id="GO:0009279">
    <property type="term" value="C:cell outer membrane"/>
    <property type="evidence" value="ECO:0007669"/>
    <property type="project" value="UniProtKB-SubCell"/>
</dbReference>
<keyword evidence="4" id="KW-0812">Transmembrane</keyword>